<name>A0AB37YTR1_9BACI</name>
<evidence type="ECO:0000313" key="1">
    <source>
        <dbReference type="EMBL" id="SCC45491.1"/>
    </source>
</evidence>
<comment type="caution">
    <text evidence="1">The sequence shown here is derived from an EMBL/GenBank/DDBJ whole genome shotgun (WGS) entry which is preliminary data.</text>
</comment>
<reference evidence="1 2" key="1">
    <citation type="submission" date="2016-08" db="EMBL/GenBank/DDBJ databases">
        <authorList>
            <person name="Loux V."/>
            <person name="Rue O."/>
        </authorList>
    </citation>
    <scope>NUCLEOTIDE SEQUENCE [LARGE SCALE GENOMIC DNA]</scope>
    <source>
        <strain evidence="1 2">WSBC_10311</strain>
    </source>
</reference>
<organism evidence="1 2">
    <name type="scientific">Bacillus wiedmannii</name>
    <dbReference type="NCBI Taxonomy" id="1890302"/>
    <lineage>
        <taxon>Bacteria</taxon>
        <taxon>Bacillati</taxon>
        <taxon>Bacillota</taxon>
        <taxon>Bacilli</taxon>
        <taxon>Bacillales</taxon>
        <taxon>Bacillaceae</taxon>
        <taxon>Bacillus</taxon>
        <taxon>Bacillus cereus group</taxon>
    </lineage>
</organism>
<evidence type="ECO:0000313" key="2">
    <source>
        <dbReference type="Proteomes" id="UP000195728"/>
    </source>
</evidence>
<accession>A0AB37YTR1</accession>
<gene>
    <name evidence="1" type="ORF">BC10311_03417</name>
</gene>
<dbReference type="AlphaFoldDB" id="A0AB37YTR1"/>
<protein>
    <submittedName>
        <fullName evidence="1">Uncharacterized protein</fullName>
    </submittedName>
</protein>
<dbReference type="Proteomes" id="UP000195728">
    <property type="component" value="Unassembled WGS sequence"/>
</dbReference>
<dbReference type="EMBL" id="FMBG01000016">
    <property type="protein sequence ID" value="SCC45491.1"/>
    <property type="molecule type" value="Genomic_DNA"/>
</dbReference>
<sequence>METETQQQPSNNLSPELILAIAKLIQVLHEAGII</sequence>
<proteinExistence type="predicted"/>